<evidence type="ECO:0000313" key="2">
    <source>
        <dbReference type="EMBL" id="TGO25336.1"/>
    </source>
</evidence>
<evidence type="ECO:0000256" key="1">
    <source>
        <dbReference type="SAM" id="MobiDB-lite"/>
    </source>
</evidence>
<dbReference type="Proteomes" id="UP000297910">
    <property type="component" value="Unassembled WGS sequence"/>
</dbReference>
<feature type="region of interest" description="Disordered" evidence="1">
    <location>
        <begin position="1"/>
        <end position="22"/>
    </location>
</feature>
<keyword evidence="3" id="KW-1185">Reference proteome</keyword>
<comment type="caution">
    <text evidence="2">The sequence shown here is derived from an EMBL/GenBank/DDBJ whole genome shotgun (WGS) entry which is preliminary data.</text>
</comment>
<evidence type="ECO:0000313" key="3">
    <source>
        <dbReference type="Proteomes" id="UP000297910"/>
    </source>
</evidence>
<feature type="compositionally biased region" description="Basic and acidic residues" evidence="1">
    <location>
        <begin position="1"/>
        <end position="21"/>
    </location>
</feature>
<organism evidence="2 3">
    <name type="scientific">Botrytis paeoniae</name>
    <dbReference type="NCBI Taxonomy" id="278948"/>
    <lineage>
        <taxon>Eukaryota</taxon>
        <taxon>Fungi</taxon>
        <taxon>Dikarya</taxon>
        <taxon>Ascomycota</taxon>
        <taxon>Pezizomycotina</taxon>
        <taxon>Leotiomycetes</taxon>
        <taxon>Helotiales</taxon>
        <taxon>Sclerotiniaceae</taxon>
        <taxon>Botrytis</taxon>
    </lineage>
</organism>
<accession>A0A4Z1FKU4</accession>
<dbReference type="AlphaFoldDB" id="A0A4Z1FKU4"/>
<reference evidence="2 3" key="1">
    <citation type="submission" date="2017-12" db="EMBL/GenBank/DDBJ databases">
        <title>Comparative genomics of Botrytis spp.</title>
        <authorList>
            <person name="Valero-Jimenez C.A."/>
            <person name="Tapia P."/>
            <person name="Veloso J."/>
            <person name="Silva-Moreno E."/>
            <person name="Staats M."/>
            <person name="Valdes J.H."/>
            <person name="Van Kan J.A.L."/>
        </authorList>
    </citation>
    <scope>NUCLEOTIDE SEQUENCE [LARGE SCALE GENOMIC DNA]</scope>
    <source>
        <strain evidence="2 3">Bp0003</strain>
    </source>
</reference>
<sequence length="89" mass="10007">MAEKSERARGIGKEGGRDRKMQSHMYGAAESRKYVHLKGIVTNAKSSMEVILCGSFASVDVDFIRTALFKHERDSIPKGDLDQLPRYSF</sequence>
<protein>
    <submittedName>
        <fullName evidence="2">Uncharacterized protein</fullName>
    </submittedName>
</protein>
<gene>
    <name evidence="2" type="ORF">BPAE_0082g00210</name>
</gene>
<name>A0A4Z1FKU4_9HELO</name>
<proteinExistence type="predicted"/>
<dbReference type="EMBL" id="PQXI01000082">
    <property type="protein sequence ID" value="TGO25336.1"/>
    <property type="molecule type" value="Genomic_DNA"/>
</dbReference>